<sequence>MTLFVLFQLPVLNHLPGLELFLPVSPLKDPQVFDLLARLPVHALHHPHHSNLSQSASAQLL</sequence>
<dbReference type="AlphaFoldDB" id="A0A1A8SGZ3"/>
<reference evidence="1" key="1">
    <citation type="submission" date="2016-05" db="EMBL/GenBank/DDBJ databases">
        <authorList>
            <person name="Lavstsen T."/>
            <person name="Jespersen J.S."/>
        </authorList>
    </citation>
    <scope>NUCLEOTIDE SEQUENCE</scope>
    <source>
        <tissue evidence="1">Brain</tissue>
    </source>
</reference>
<protein>
    <submittedName>
        <fullName evidence="1">Uncharacterized protein</fullName>
    </submittedName>
</protein>
<dbReference type="EMBL" id="HAEI01014460">
    <property type="protein sequence ID" value="SBS16929.1"/>
    <property type="molecule type" value="Transcribed_RNA"/>
</dbReference>
<feature type="non-terminal residue" evidence="1">
    <location>
        <position position="61"/>
    </location>
</feature>
<evidence type="ECO:0000313" key="1">
    <source>
        <dbReference type="EMBL" id="SBS16929.1"/>
    </source>
</evidence>
<name>A0A1A8SGZ3_9TELE</name>
<organism evidence="1">
    <name type="scientific">Nothobranchius rachovii</name>
    <name type="common">bluefin notho</name>
    <dbReference type="NCBI Taxonomy" id="451742"/>
    <lineage>
        <taxon>Eukaryota</taxon>
        <taxon>Metazoa</taxon>
        <taxon>Chordata</taxon>
        <taxon>Craniata</taxon>
        <taxon>Vertebrata</taxon>
        <taxon>Euteleostomi</taxon>
        <taxon>Actinopterygii</taxon>
        <taxon>Neopterygii</taxon>
        <taxon>Teleostei</taxon>
        <taxon>Neoteleostei</taxon>
        <taxon>Acanthomorphata</taxon>
        <taxon>Ovalentaria</taxon>
        <taxon>Atherinomorphae</taxon>
        <taxon>Cyprinodontiformes</taxon>
        <taxon>Nothobranchiidae</taxon>
        <taxon>Nothobranchius</taxon>
    </lineage>
</organism>
<gene>
    <name evidence="1" type="primary">Nfu_g_1_018622</name>
</gene>
<proteinExistence type="predicted"/>
<reference evidence="1" key="2">
    <citation type="submission" date="2016-06" db="EMBL/GenBank/DDBJ databases">
        <title>The genome of a short-lived fish provides insights into sex chromosome evolution and the genetic control of aging.</title>
        <authorList>
            <person name="Reichwald K."/>
            <person name="Felder M."/>
            <person name="Petzold A."/>
            <person name="Koch P."/>
            <person name="Groth M."/>
            <person name="Platzer M."/>
        </authorList>
    </citation>
    <scope>NUCLEOTIDE SEQUENCE</scope>
    <source>
        <tissue evidence="1">Brain</tissue>
    </source>
</reference>
<accession>A0A1A8SGZ3</accession>